<dbReference type="AlphaFoldDB" id="A0AAD8Y3V1"/>
<name>A0AAD8Y3V1_9STRA</name>
<sequence length="232" mass="26541">MALLNFAPNIYIQEYPIRYAGCHFNSRMTIIKLSTGQLWIHSPCEITPQLKSEIEALGPVGVIIAPGNYHHLHISSCQNAFPSAQTFICPGVEKKQPKLKYDAILHETKPEEAYAADWEQVLLQGNRVINEVAFLHQESKTLILTDSIELIGDSTPGTNWVLRFWWKYLLRMWNVPKPAPEYQMGWNNKALAKKSMERIMQWDFEQVIISHGDNITKDAKNVVHSAWKSILG</sequence>
<proteinExistence type="predicted"/>
<evidence type="ECO:0000313" key="1">
    <source>
        <dbReference type="EMBL" id="KAK1739149.1"/>
    </source>
</evidence>
<dbReference type="SUPFAM" id="SSF56281">
    <property type="entry name" value="Metallo-hydrolase/oxidoreductase"/>
    <property type="match status" value="1"/>
</dbReference>
<organism evidence="1 2">
    <name type="scientific">Skeletonema marinoi</name>
    <dbReference type="NCBI Taxonomy" id="267567"/>
    <lineage>
        <taxon>Eukaryota</taxon>
        <taxon>Sar</taxon>
        <taxon>Stramenopiles</taxon>
        <taxon>Ochrophyta</taxon>
        <taxon>Bacillariophyta</taxon>
        <taxon>Coscinodiscophyceae</taxon>
        <taxon>Thalassiosirophycidae</taxon>
        <taxon>Thalassiosirales</taxon>
        <taxon>Skeletonemataceae</taxon>
        <taxon>Skeletonema</taxon>
        <taxon>Skeletonema marinoi-dohrnii complex</taxon>
    </lineage>
</organism>
<dbReference type="EMBL" id="JATAAI010000019">
    <property type="protein sequence ID" value="KAK1739149.1"/>
    <property type="molecule type" value="Genomic_DNA"/>
</dbReference>
<dbReference type="PANTHER" id="PTHR33835">
    <property type="entry name" value="YALI0C07656P"/>
    <property type="match status" value="1"/>
</dbReference>
<comment type="caution">
    <text evidence="1">The sequence shown here is derived from an EMBL/GenBank/DDBJ whole genome shotgun (WGS) entry which is preliminary data.</text>
</comment>
<dbReference type="InterPro" id="IPR025638">
    <property type="entry name" value="DUF4336"/>
</dbReference>
<dbReference type="PANTHER" id="PTHR33835:SF1">
    <property type="entry name" value="METALLO-BETA-LACTAMASE DOMAIN-CONTAINING PROTEIN"/>
    <property type="match status" value="1"/>
</dbReference>
<keyword evidence="2" id="KW-1185">Reference proteome</keyword>
<dbReference type="Pfam" id="PF14234">
    <property type="entry name" value="DUF4336"/>
    <property type="match status" value="1"/>
</dbReference>
<reference evidence="1" key="1">
    <citation type="submission" date="2023-06" db="EMBL/GenBank/DDBJ databases">
        <title>Survivors Of The Sea: Transcriptome response of Skeletonema marinoi to long-term dormancy.</title>
        <authorList>
            <person name="Pinder M.I.M."/>
            <person name="Kourtchenko O."/>
            <person name="Robertson E.K."/>
            <person name="Larsson T."/>
            <person name="Maumus F."/>
            <person name="Osuna-Cruz C.M."/>
            <person name="Vancaester E."/>
            <person name="Stenow R."/>
            <person name="Vandepoele K."/>
            <person name="Ploug H."/>
            <person name="Bruchert V."/>
            <person name="Godhe A."/>
            <person name="Topel M."/>
        </authorList>
    </citation>
    <scope>NUCLEOTIDE SEQUENCE</scope>
    <source>
        <strain evidence="1">R05AC</strain>
    </source>
</reference>
<accession>A0AAD8Y3V1</accession>
<gene>
    <name evidence="1" type="ORF">QTG54_010465</name>
</gene>
<dbReference type="InterPro" id="IPR036866">
    <property type="entry name" value="RibonucZ/Hydroxyglut_hydro"/>
</dbReference>
<dbReference type="Proteomes" id="UP001224775">
    <property type="component" value="Unassembled WGS sequence"/>
</dbReference>
<protein>
    <submittedName>
        <fullName evidence="1">DUF4336 domain-containing protein</fullName>
    </submittedName>
</protein>
<evidence type="ECO:0000313" key="2">
    <source>
        <dbReference type="Proteomes" id="UP001224775"/>
    </source>
</evidence>